<feature type="transmembrane region" description="Helical" evidence="1">
    <location>
        <begin position="154"/>
        <end position="174"/>
    </location>
</feature>
<keyword evidence="1" id="KW-1133">Transmembrane helix</keyword>
<proteinExistence type="predicted"/>
<keyword evidence="1" id="KW-0812">Transmembrane</keyword>
<name>A0A0K2TP08_LEPSM</name>
<feature type="transmembrane region" description="Helical" evidence="1">
    <location>
        <begin position="7"/>
        <end position="37"/>
    </location>
</feature>
<dbReference type="RefSeq" id="XP_040571747.1">
    <property type="nucleotide sequence ID" value="XM_040715813.2"/>
</dbReference>
<dbReference type="KEGG" id="lsm:121120929"/>
<accession>A0A0K2TP08</accession>
<feature type="transmembrane region" description="Helical" evidence="1">
    <location>
        <begin position="80"/>
        <end position="103"/>
    </location>
</feature>
<organism evidence="2">
    <name type="scientific">Lepeophtheirus salmonis</name>
    <name type="common">Salmon louse</name>
    <name type="synonym">Caligus salmonis</name>
    <dbReference type="NCBI Taxonomy" id="72036"/>
    <lineage>
        <taxon>Eukaryota</taxon>
        <taxon>Metazoa</taxon>
        <taxon>Ecdysozoa</taxon>
        <taxon>Arthropoda</taxon>
        <taxon>Crustacea</taxon>
        <taxon>Multicrustacea</taxon>
        <taxon>Hexanauplia</taxon>
        <taxon>Copepoda</taxon>
        <taxon>Siphonostomatoida</taxon>
        <taxon>Caligidae</taxon>
        <taxon>Lepeophtheirus</taxon>
    </lineage>
</organism>
<dbReference type="EMBL" id="HACA01009991">
    <property type="protein sequence ID" value="CDW27352.1"/>
    <property type="molecule type" value="Transcribed_RNA"/>
</dbReference>
<dbReference type="AlphaFoldDB" id="A0A0K2TP08"/>
<sequence>MVVMRTFLGCFSVQSGTLGILVITNLLLLGGIAYIGINYNETEVGDNWALFLSDETKVCDMKVDKNDFHCNVMAVVKSKYILILLLTISVIFFLCGVLGLFGYCMHSINFIMVWIVAAFIILLIFFIITVLTVTLQSLFLPNGEDNVNVVAKSIIQFVILLVAAYFWLCVVSYVQILKAMQKLGLNEVQSILNKNQDEDDDDTNSIVVSHSNLGKDIVPNSNSFLEPIGAY</sequence>
<keyword evidence="1" id="KW-0472">Membrane</keyword>
<evidence type="ECO:0000313" key="2">
    <source>
        <dbReference type="EMBL" id="CDW27352.1"/>
    </source>
</evidence>
<evidence type="ECO:0000256" key="1">
    <source>
        <dbReference type="SAM" id="Phobius"/>
    </source>
</evidence>
<reference evidence="2" key="1">
    <citation type="submission" date="2014-05" db="EMBL/GenBank/DDBJ databases">
        <authorList>
            <person name="Chronopoulou M."/>
        </authorList>
    </citation>
    <scope>NUCLEOTIDE SEQUENCE</scope>
    <source>
        <tissue evidence="2">Whole organism</tissue>
    </source>
</reference>
<protein>
    <submittedName>
        <fullName evidence="2">Uncharacterized protein</fullName>
    </submittedName>
</protein>
<dbReference type="GeneID" id="121120929"/>
<feature type="transmembrane region" description="Helical" evidence="1">
    <location>
        <begin position="110"/>
        <end position="134"/>
    </location>
</feature>